<dbReference type="Pfam" id="PF00486">
    <property type="entry name" value="Trans_reg_C"/>
    <property type="match status" value="1"/>
</dbReference>
<dbReference type="InterPro" id="IPR001867">
    <property type="entry name" value="OmpR/PhoB-type_DNA-bd"/>
</dbReference>
<organism evidence="4 5">
    <name type="scientific">Pseudomonas syringae</name>
    <dbReference type="NCBI Taxonomy" id="317"/>
    <lineage>
        <taxon>Bacteria</taxon>
        <taxon>Pseudomonadati</taxon>
        <taxon>Pseudomonadota</taxon>
        <taxon>Gammaproteobacteria</taxon>
        <taxon>Pseudomonadales</taxon>
        <taxon>Pseudomonadaceae</taxon>
        <taxon>Pseudomonas</taxon>
    </lineage>
</organism>
<dbReference type="Pfam" id="PF13401">
    <property type="entry name" value="AAA_22"/>
    <property type="match status" value="1"/>
</dbReference>
<dbReference type="InterPro" id="IPR027417">
    <property type="entry name" value="P-loop_NTPase"/>
</dbReference>
<accession>A0A0L1MET0</accession>
<dbReference type="GO" id="GO:0016887">
    <property type="term" value="F:ATP hydrolysis activity"/>
    <property type="evidence" value="ECO:0007669"/>
    <property type="project" value="InterPro"/>
</dbReference>
<dbReference type="PATRIC" id="fig|317.197.peg.1892"/>
<dbReference type="InterPro" id="IPR058852">
    <property type="entry name" value="HTH_77"/>
</dbReference>
<dbReference type="AlphaFoldDB" id="A0A0L1MET0"/>
<feature type="DNA-binding region" description="OmpR/PhoB-type" evidence="2">
    <location>
        <begin position="6"/>
        <end position="104"/>
    </location>
</feature>
<name>A0A0L1MET0_PSESX</name>
<dbReference type="InterPro" id="IPR016032">
    <property type="entry name" value="Sig_transdc_resp-reg_C-effctor"/>
</dbReference>
<dbReference type="InterPro" id="IPR036388">
    <property type="entry name" value="WH-like_DNA-bd_sf"/>
</dbReference>
<comment type="caution">
    <text evidence="4">The sequence shown here is derived from an EMBL/GenBank/DDBJ whole genome shotgun (WGS) entry which is preliminary data.</text>
</comment>
<dbReference type="OrthoDB" id="9811542at2"/>
<dbReference type="SMART" id="SM00862">
    <property type="entry name" value="Trans_reg_C"/>
    <property type="match status" value="1"/>
</dbReference>
<sequence length="934" mass="103466">MTLSPEQAIHFGPYRIYPGQRLVMEADQPLRLGRRAMDILLMLLEHAGQVVSKQQLIARVWPKSVVEDINLRVHMAALRKALGDGQAGQRYIITVAQRGYSFVAPFSVEQVEQSPKKDGNEPSRHNLPVRRTRMIGRQALVDSLVTQLARQRFITLVGPGGIGKTTVALRVAEQLIDRYRDGIRLLDLAPINDPLMITTHLATLLDLSLHDAEPMSGLATFLRERQMLLVIDNCEHLIDAIALLSESILRAAPHVHILATSRESLRAEGEFVQRLESLDCPPPIAVLDRAQALTFSALQLFVERAMASHDSFELTEAELPLAVEICRRLDGIPLAIELAAAQVGSLGLSGLLSQLQGSFRLLTQGCQTTLGRHQTLRATLDWSFELLNACEQTCLRRLAMFRGGFTLESAAAVIVGEHIEPCMVFASITQLVAKSLLNVEVGDEEVFYRLLDTTRGYALEKLAQAQELPDTRERHAERCLALMQQAQNDWEQISSDRWAERYARSLEDIRAALDWGLNTQGPQALAIRLAATSTPLWQELSLLKEHGVYVRKALALLEATHQPCPHLTMTLKLALGSSCYHTLGSSAEAVEAFVSAKYLAEHCNDVAGQLKAISGHLAVDLSCGHYQQALEQSRQFEQLGLHGDAVLSLSTQRLRVLALHFAGDQPLARENVEQVIQCLAQSGHLNRFSYCFGVHYDQSVAALTILARILWLQGHPEKAWRTARQALDIAIQIDHGTSICYTLALSGCLIAHYNGDTSVARELVGLLLEQAQKHSVLLFYTWAKHYAQVINAVDGPLPPLPNTGLIKEIMVTLDSRFINHALLERVENGTAGWSTAEILRARADTLLTEDSPTGVSEAETVLLKALAVAKTQGALAWELRSATSLAQLWQCQGRFRQAHELLAPIYQRFTEGFATPDLTKVRRLLDELQRHLSG</sequence>
<dbReference type="CDD" id="cd00383">
    <property type="entry name" value="trans_reg_C"/>
    <property type="match status" value="1"/>
</dbReference>
<dbReference type="PRINTS" id="PR00364">
    <property type="entry name" value="DISEASERSIST"/>
</dbReference>
<dbReference type="InterPro" id="IPR011990">
    <property type="entry name" value="TPR-like_helical_dom_sf"/>
</dbReference>
<evidence type="ECO:0000313" key="5">
    <source>
        <dbReference type="Proteomes" id="UP000036955"/>
    </source>
</evidence>
<dbReference type="GO" id="GO:0003677">
    <property type="term" value="F:DNA binding"/>
    <property type="evidence" value="ECO:0007669"/>
    <property type="project" value="UniProtKB-UniRule"/>
</dbReference>
<proteinExistence type="predicted"/>
<reference evidence="4 5" key="1">
    <citation type="submission" date="2015-06" db="EMBL/GenBank/DDBJ databases">
        <authorList>
            <person name="Hoefler B.C."/>
            <person name="Straight P.D."/>
        </authorList>
    </citation>
    <scope>NUCLEOTIDE SEQUENCE [LARGE SCALE GENOMIC DNA]</scope>
    <source>
        <strain evidence="4 5">Riq4</strain>
    </source>
</reference>
<evidence type="ECO:0000259" key="3">
    <source>
        <dbReference type="PROSITE" id="PS51755"/>
    </source>
</evidence>
<gene>
    <name evidence="4" type="ORF">ACS77_12730</name>
</gene>
<feature type="domain" description="OmpR/PhoB-type" evidence="3">
    <location>
        <begin position="6"/>
        <end position="104"/>
    </location>
</feature>
<dbReference type="Gene3D" id="1.25.40.10">
    <property type="entry name" value="Tetratricopeptide repeat domain"/>
    <property type="match status" value="1"/>
</dbReference>
<keyword evidence="1 2" id="KW-0238">DNA-binding</keyword>
<dbReference type="PROSITE" id="PS51755">
    <property type="entry name" value="OMPR_PHOB"/>
    <property type="match status" value="1"/>
</dbReference>
<protein>
    <submittedName>
        <fullName evidence="4">Transcriptional regulator</fullName>
    </submittedName>
</protein>
<dbReference type="SMART" id="SM00382">
    <property type="entry name" value="AAA"/>
    <property type="match status" value="1"/>
</dbReference>
<dbReference type="SUPFAM" id="SSF52540">
    <property type="entry name" value="P-loop containing nucleoside triphosphate hydrolases"/>
    <property type="match status" value="1"/>
</dbReference>
<dbReference type="PANTHER" id="PTHR47691">
    <property type="entry name" value="REGULATOR-RELATED"/>
    <property type="match status" value="1"/>
</dbReference>
<dbReference type="InterPro" id="IPR049945">
    <property type="entry name" value="AAA_22"/>
</dbReference>
<dbReference type="Gene3D" id="1.10.10.10">
    <property type="entry name" value="Winged helix-like DNA-binding domain superfamily/Winged helix DNA-binding domain"/>
    <property type="match status" value="1"/>
</dbReference>
<dbReference type="SUPFAM" id="SSF46894">
    <property type="entry name" value="C-terminal effector domain of the bipartite response regulators"/>
    <property type="match status" value="1"/>
</dbReference>
<evidence type="ECO:0000256" key="1">
    <source>
        <dbReference type="ARBA" id="ARBA00023125"/>
    </source>
</evidence>
<dbReference type="GO" id="GO:0000160">
    <property type="term" value="P:phosphorelay signal transduction system"/>
    <property type="evidence" value="ECO:0007669"/>
    <property type="project" value="InterPro"/>
</dbReference>
<dbReference type="Pfam" id="PF25872">
    <property type="entry name" value="HTH_77"/>
    <property type="match status" value="1"/>
</dbReference>
<evidence type="ECO:0000313" key="4">
    <source>
        <dbReference type="EMBL" id="KNH27020.1"/>
    </source>
</evidence>
<dbReference type="Proteomes" id="UP000036955">
    <property type="component" value="Unassembled WGS sequence"/>
</dbReference>
<dbReference type="PANTHER" id="PTHR47691:SF3">
    <property type="entry name" value="HTH-TYPE TRANSCRIPTIONAL REGULATOR RV0890C-RELATED"/>
    <property type="match status" value="1"/>
</dbReference>
<dbReference type="InterPro" id="IPR003593">
    <property type="entry name" value="AAA+_ATPase"/>
</dbReference>
<dbReference type="GO" id="GO:0006355">
    <property type="term" value="P:regulation of DNA-templated transcription"/>
    <property type="evidence" value="ECO:0007669"/>
    <property type="project" value="InterPro"/>
</dbReference>
<dbReference type="EMBL" id="LFQK01000023">
    <property type="protein sequence ID" value="KNH27020.1"/>
    <property type="molecule type" value="Genomic_DNA"/>
</dbReference>
<evidence type="ECO:0000256" key="2">
    <source>
        <dbReference type="PROSITE-ProRule" id="PRU01091"/>
    </source>
</evidence>
<dbReference type="Gene3D" id="3.40.50.300">
    <property type="entry name" value="P-loop containing nucleotide triphosphate hydrolases"/>
    <property type="match status" value="1"/>
</dbReference>